<reference evidence="1" key="1">
    <citation type="submission" date="2019-07" db="EMBL/GenBank/DDBJ databases">
        <title>Annotation for the trematode Paragonimus miyazaki's.</title>
        <authorList>
            <person name="Choi Y.-J."/>
        </authorList>
    </citation>
    <scope>NUCLEOTIDE SEQUENCE</scope>
    <source>
        <strain evidence="1">Japan</strain>
    </source>
</reference>
<organism evidence="1 2">
    <name type="scientific">Paragonimus skrjabini miyazakii</name>
    <dbReference type="NCBI Taxonomy" id="59628"/>
    <lineage>
        <taxon>Eukaryota</taxon>
        <taxon>Metazoa</taxon>
        <taxon>Spiralia</taxon>
        <taxon>Lophotrochozoa</taxon>
        <taxon>Platyhelminthes</taxon>
        <taxon>Trematoda</taxon>
        <taxon>Digenea</taxon>
        <taxon>Plagiorchiida</taxon>
        <taxon>Troglotremata</taxon>
        <taxon>Troglotrematidae</taxon>
        <taxon>Paragonimus</taxon>
    </lineage>
</organism>
<accession>A0A8S9YR60</accession>
<evidence type="ECO:0000313" key="2">
    <source>
        <dbReference type="Proteomes" id="UP000822476"/>
    </source>
</evidence>
<protein>
    <submittedName>
        <fullName evidence="1">Uncharacterized protein</fullName>
    </submittedName>
</protein>
<gene>
    <name evidence="1" type="ORF">EG68_12346</name>
</gene>
<evidence type="ECO:0000313" key="1">
    <source>
        <dbReference type="EMBL" id="KAF7240962.1"/>
    </source>
</evidence>
<name>A0A8S9YR60_9TREM</name>
<dbReference type="Proteomes" id="UP000822476">
    <property type="component" value="Unassembled WGS sequence"/>
</dbReference>
<keyword evidence="2" id="KW-1185">Reference proteome</keyword>
<proteinExistence type="predicted"/>
<comment type="caution">
    <text evidence="1">The sequence shown here is derived from an EMBL/GenBank/DDBJ whole genome shotgun (WGS) entry which is preliminary data.</text>
</comment>
<dbReference type="AlphaFoldDB" id="A0A8S9YR60"/>
<dbReference type="EMBL" id="JTDE01007100">
    <property type="protein sequence ID" value="KAF7240962.1"/>
    <property type="molecule type" value="Genomic_DNA"/>
</dbReference>
<sequence>MNRRVKKEDCCWNLSISEERCPRCLHITSDLVCKRYEQSAVNGRLACHNIITYKMV</sequence>